<dbReference type="KEGG" id="kmr:108244979"/>
<evidence type="ECO:0000259" key="4">
    <source>
        <dbReference type="PROSITE" id="PS50119"/>
    </source>
</evidence>
<dbReference type="SMART" id="SM00336">
    <property type="entry name" value="BBOX"/>
    <property type="match status" value="1"/>
</dbReference>
<dbReference type="InterPro" id="IPR050143">
    <property type="entry name" value="TRIM/RBCC"/>
</dbReference>
<reference evidence="6" key="2">
    <citation type="submission" date="2025-09" db="UniProtKB">
        <authorList>
            <consortium name="Ensembl"/>
        </authorList>
    </citation>
    <scope>IDENTIFICATION</scope>
</reference>
<dbReference type="InterPro" id="IPR006574">
    <property type="entry name" value="PRY"/>
</dbReference>
<dbReference type="RefSeq" id="XP_017287043.1">
    <property type="nucleotide sequence ID" value="XM_017431554.3"/>
</dbReference>
<dbReference type="PROSITE" id="PS50188">
    <property type="entry name" value="B302_SPRY"/>
    <property type="match status" value="1"/>
</dbReference>
<accession>A0A3Q3BEQ7</accession>
<dbReference type="SMART" id="SM00449">
    <property type="entry name" value="SPRY"/>
    <property type="match status" value="1"/>
</dbReference>
<dbReference type="PRINTS" id="PR01407">
    <property type="entry name" value="BUTYPHLNCDUF"/>
</dbReference>
<dbReference type="GeneID" id="108244979"/>
<dbReference type="InterPro" id="IPR000315">
    <property type="entry name" value="Znf_B-box"/>
</dbReference>
<keyword evidence="1 3" id="KW-0479">Metal-binding</keyword>
<dbReference type="InterPro" id="IPR043136">
    <property type="entry name" value="B30.2/SPRY_sf"/>
</dbReference>
<dbReference type="GO" id="GO:0008270">
    <property type="term" value="F:zinc ion binding"/>
    <property type="evidence" value="ECO:0007669"/>
    <property type="project" value="UniProtKB-KW"/>
</dbReference>
<dbReference type="AlphaFoldDB" id="A0A3Q3BEQ7"/>
<dbReference type="GeneTree" id="ENSGT01040000240400"/>
<dbReference type="SUPFAM" id="SSF49899">
    <property type="entry name" value="Concanavalin A-like lectins/glucanases"/>
    <property type="match status" value="1"/>
</dbReference>
<dbReference type="Pfam" id="PF00622">
    <property type="entry name" value="SPRY"/>
    <property type="match status" value="1"/>
</dbReference>
<dbReference type="SUPFAM" id="SSF57845">
    <property type="entry name" value="B-box zinc-binding domain"/>
    <property type="match status" value="1"/>
</dbReference>
<feature type="domain" description="B30.2/SPRY" evidence="5">
    <location>
        <begin position="299"/>
        <end position="492"/>
    </location>
</feature>
<dbReference type="InterPro" id="IPR058030">
    <property type="entry name" value="TRIM8/14/16/25/29/45/65_CC"/>
</dbReference>
<dbReference type="Pfam" id="PF13765">
    <property type="entry name" value="PRY"/>
    <property type="match status" value="1"/>
</dbReference>
<organism evidence="6 7">
    <name type="scientific">Kryptolebias marmoratus</name>
    <name type="common">Mangrove killifish</name>
    <name type="synonym">Rivulus marmoratus</name>
    <dbReference type="NCBI Taxonomy" id="37003"/>
    <lineage>
        <taxon>Eukaryota</taxon>
        <taxon>Metazoa</taxon>
        <taxon>Chordata</taxon>
        <taxon>Craniata</taxon>
        <taxon>Vertebrata</taxon>
        <taxon>Euteleostomi</taxon>
        <taxon>Actinopterygii</taxon>
        <taxon>Neopterygii</taxon>
        <taxon>Teleostei</taxon>
        <taxon>Neoteleostei</taxon>
        <taxon>Acanthomorphata</taxon>
        <taxon>Ovalentaria</taxon>
        <taxon>Atherinomorphae</taxon>
        <taxon>Cyprinodontiformes</taxon>
        <taxon>Rivulidae</taxon>
        <taxon>Kryptolebias</taxon>
    </lineage>
</organism>
<evidence type="ECO:0000256" key="1">
    <source>
        <dbReference type="ARBA" id="ARBA00022771"/>
    </source>
</evidence>
<dbReference type="Gene3D" id="2.60.120.920">
    <property type="match status" value="1"/>
</dbReference>
<keyword evidence="1 3" id="KW-0863">Zinc-finger</keyword>
<dbReference type="Pfam" id="PF00643">
    <property type="entry name" value="zf-B_box"/>
    <property type="match status" value="1"/>
</dbReference>
<dbReference type="OMA" id="ICPENGY"/>
<dbReference type="CDD" id="cd19769">
    <property type="entry name" value="Bbox2_TRIM16-like"/>
    <property type="match status" value="1"/>
</dbReference>
<dbReference type="InterPro" id="IPR013320">
    <property type="entry name" value="ConA-like_dom_sf"/>
</dbReference>
<evidence type="ECO:0000256" key="3">
    <source>
        <dbReference type="PROSITE-ProRule" id="PRU00024"/>
    </source>
</evidence>
<dbReference type="Gene3D" id="3.30.160.60">
    <property type="entry name" value="Classic Zinc Finger"/>
    <property type="match status" value="1"/>
</dbReference>
<evidence type="ECO:0000313" key="7">
    <source>
        <dbReference type="Proteomes" id="UP000264800"/>
    </source>
</evidence>
<sequence>MATGSSFLSEDRFRCSVCLDVFADPVTVPCGQWSAGGRQQWPGGPELFDSRPALRVNAFLSDMAAYFRSSAGRSAARTPPKDVLCDACAKSKQKAVKSSHRRTRLEPHRRTAMETQVCTKHDKPLEMFCRTDRAPVCLSCAASDHRRHHVVPLIDDWDGKRKELDVQQMIQERLLKIEQLNQSLKVSKEAAEGVMAAAVEDCAALIKSSRRNLDLLMDVIERKQEAAEAQAAGFVKELEEEISELLRRSLELKSPSRSEDRLQLRRNVPARDWTKARVQPSCDGTVRTAAAELGTLRRHMEKLCADVEVSRVRLYQVDVTLDRDTANPHLVLSEDRKRVGCGEAEQSVPDTPQRLSSFAVLGEQAFSSGRFYYEVQVGGKTKWELGVVRESINRKAENTICPENGYWVVWLRNGHYRALSGPSVPLHLKSKPQKVGVFVDQDEGLVRFYDPDAPVLIYSFAGCKFGGKLLPYFSPCPSDGGKNSTPLIISPISRTL</sequence>
<dbReference type="Pfam" id="PF25600">
    <property type="entry name" value="TRIM_CC"/>
    <property type="match status" value="1"/>
</dbReference>
<dbReference type="InterPro" id="IPR003879">
    <property type="entry name" value="Butyrophylin_SPRY"/>
</dbReference>
<proteinExistence type="predicted"/>
<dbReference type="PROSITE" id="PS50119">
    <property type="entry name" value="ZF_BBOX"/>
    <property type="match status" value="1"/>
</dbReference>
<name>A0A3Q3BEQ7_KRYMA</name>
<reference evidence="6" key="1">
    <citation type="submission" date="2025-08" db="UniProtKB">
        <authorList>
            <consortium name="Ensembl"/>
        </authorList>
    </citation>
    <scope>IDENTIFICATION</scope>
</reference>
<dbReference type="OrthoDB" id="6270329at2759"/>
<dbReference type="SUPFAM" id="SSF57850">
    <property type="entry name" value="RING/U-box"/>
    <property type="match status" value="1"/>
</dbReference>
<evidence type="ECO:0000256" key="2">
    <source>
        <dbReference type="ARBA" id="ARBA00022833"/>
    </source>
</evidence>
<dbReference type="PANTHER" id="PTHR24103">
    <property type="entry name" value="E3 UBIQUITIN-PROTEIN LIGASE TRIM"/>
    <property type="match status" value="1"/>
</dbReference>
<keyword evidence="7" id="KW-1185">Reference proteome</keyword>
<evidence type="ECO:0000313" key="6">
    <source>
        <dbReference type="Ensembl" id="ENSKMAP00000027841.1"/>
    </source>
</evidence>
<dbReference type="FunFam" id="2.60.120.920:FF:000004">
    <property type="entry name" value="Butyrophilin subfamily 1 member A1"/>
    <property type="match status" value="1"/>
</dbReference>
<keyword evidence="2" id="KW-0862">Zinc</keyword>
<feature type="domain" description="B box-type" evidence="4">
    <location>
        <begin position="113"/>
        <end position="153"/>
    </location>
</feature>
<dbReference type="InterPro" id="IPR001870">
    <property type="entry name" value="B30.2/SPRY"/>
</dbReference>
<evidence type="ECO:0000259" key="5">
    <source>
        <dbReference type="PROSITE" id="PS50188"/>
    </source>
</evidence>
<dbReference type="Ensembl" id="ENSKMAT00000028189.1">
    <property type="protein sequence ID" value="ENSKMAP00000027841.1"/>
    <property type="gene ID" value="ENSKMAG00000020622.1"/>
</dbReference>
<dbReference type="Proteomes" id="UP000264800">
    <property type="component" value="Unplaced"/>
</dbReference>
<dbReference type="SMART" id="SM00589">
    <property type="entry name" value="PRY"/>
    <property type="match status" value="1"/>
</dbReference>
<dbReference type="InterPro" id="IPR003877">
    <property type="entry name" value="SPRY_dom"/>
</dbReference>
<protein>
    <submittedName>
        <fullName evidence="6">E3 ubiquitin-protein ligase TRIM21-like</fullName>
    </submittedName>
</protein>
<dbReference type="CDD" id="cd13733">
    <property type="entry name" value="SPRY_PRY_C-I_1"/>
    <property type="match status" value="1"/>
</dbReference>